<feature type="compositionally biased region" description="Basic residues" evidence="1">
    <location>
        <begin position="201"/>
        <end position="210"/>
    </location>
</feature>
<evidence type="ECO:0000256" key="1">
    <source>
        <dbReference type="SAM" id="MobiDB-lite"/>
    </source>
</evidence>
<dbReference type="AlphaFoldDB" id="A0A6A5QG06"/>
<protein>
    <submittedName>
        <fullName evidence="2">Uncharacterized protein</fullName>
    </submittedName>
</protein>
<feature type="compositionally biased region" description="Low complexity" evidence="1">
    <location>
        <begin position="142"/>
        <end position="154"/>
    </location>
</feature>
<proteinExistence type="predicted"/>
<dbReference type="EMBL" id="ML979137">
    <property type="protein sequence ID" value="KAF1914329.1"/>
    <property type="molecule type" value="Genomic_DNA"/>
</dbReference>
<feature type="region of interest" description="Disordered" evidence="1">
    <location>
        <begin position="70"/>
        <end position="96"/>
    </location>
</feature>
<name>A0A6A5QG06_AMPQU</name>
<organism evidence="2 3">
    <name type="scientific">Ampelomyces quisqualis</name>
    <name type="common">Powdery mildew agent</name>
    <dbReference type="NCBI Taxonomy" id="50730"/>
    <lineage>
        <taxon>Eukaryota</taxon>
        <taxon>Fungi</taxon>
        <taxon>Dikarya</taxon>
        <taxon>Ascomycota</taxon>
        <taxon>Pezizomycotina</taxon>
        <taxon>Dothideomycetes</taxon>
        <taxon>Pleosporomycetidae</taxon>
        <taxon>Pleosporales</taxon>
        <taxon>Pleosporineae</taxon>
        <taxon>Phaeosphaeriaceae</taxon>
        <taxon>Ampelomyces</taxon>
    </lineage>
</organism>
<dbReference type="OrthoDB" id="3910171at2759"/>
<feature type="region of interest" description="Disordered" evidence="1">
    <location>
        <begin position="1"/>
        <end position="50"/>
    </location>
</feature>
<evidence type="ECO:0000313" key="2">
    <source>
        <dbReference type="EMBL" id="KAF1914329.1"/>
    </source>
</evidence>
<sequence length="219" mass="23948">MPTMFRDFSFNPASPPSLSAYEADRAAMNVSPTSTPDPRQHCLARPPTPPCTMGELASALHRQTLRIDTSVPDRGAGPLTPPSDHDDACAAPRPTPSRVSASLLRMQRQANSRMQCTSSHARDVLRLAQMIDEEKQCTVNDATSPTASTPTWSASPPPCSTPGDEGIDMEYDPPMQRLDKLSCTPPPKASHLRDNCTRVARPVRMRKRPAHKVEKSRPS</sequence>
<reference evidence="2" key="1">
    <citation type="journal article" date="2020" name="Stud. Mycol.">
        <title>101 Dothideomycetes genomes: a test case for predicting lifestyles and emergence of pathogens.</title>
        <authorList>
            <person name="Haridas S."/>
            <person name="Albert R."/>
            <person name="Binder M."/>
            <person name="Bloem J."/>
            <person name="Labutti K."/>
            <person name="Salamov A."/>
            <person name="Andreopoulos B."/>
            <person name="Baker S."/>
            <person name="Barry K."/>
            <person name="Bills G."/>
            <person name="Bluhm B."/>
            <person name="Cannon C."/>
            <person name="Castanera R."/>
            <person name="Culley D."/>
            <person name="Daum C."/>
            <person name="Ezra D."/>
            <person name="Gonzalez J."/>
            <person name="Henrissat B."/>
            <person name="Kuo A."/>
            <person name="Liang C."/>
            <person name="Lipzen A."/>
            <person name="Lutzoni F."/>
            <person name="Magnuson J."/>
            <person name="Mondo S."/>
            <person name="Nolan M."/>
            <person name="Ohm R."/>
            <person name="Pangilinan J."/>
            <person name="Park H.-J."/>
            <person name="Ramirez L."/>
            <person name="Alfaro M."/>
            <person name="Sun H."/>
            <person name="Tritt A."/>
            <person name="Yoshinaga Y."/>
            <person name="Zwiers L.-H."/>
            <person name="Turgeon B."/>
            <person name="Goodwin S."/>
            <person name="Spatafora J."/>
            <person name="Crous P."/>
            <person name="Grigoriev I."/>
        </authorList>
    </citation>
    <scope>NUCLEOTIDE SEQUENCE</scope>
    <source>
        <strain evidence="2">HMLAC05119</strain>
    </source>
</reference>
<evidence type="ECO:0000313" key="3">
    <source>
        <dbReference type="Proteomes" id="UP000800096"/>
    </source>
</evidence>
<keyword evidence="3" id="KW-1185">Reference proteome</keyword>
<accession>A0A6A5QG06</accession>
<gene>
    <name evidence="2" type="ORF">BDU57DRAFT_453521</name>
</gene>
<dbReference type="Proteomes" id="UP000800096">
    <property type="component" value="Unassembled WGS sequence"/>
</dbReference>
<feature type="region of interest" description="Disordered" evidence="1">
    <location>
        <begin position="141"/>
        <end position="219"/>
    </location>
</feature>